<dbReference type="InterPro" id="IPR043926">
    <property type="entry name" value="ABCG_dom"/>
</dbReference>
<dbReference type="GO" id="GO:0005886">
    <property type="term" value="C:plasma membrane"/>
    <property type="evidence" value="ECO:0007669"/>
    <property type="project" value="TreeGrafter"/>
</dbReference>
<reference evidence="11" key="1">
    <citation type="submission" date="2020-10" db="EMBL/GenBank/DDBJ databases">
        <authorList>
            <person name="Kikuchi T."/>
        </authorList>
    </citation>
    <scope>NUCLEOTIDE SEQUENCE</scope>
    <source>
        <strain evidence="11">NKZ352</strain>
    </source>
</reference>
<gene>
    <name evidence="11" type="ORF">CAUJ_LOCUS3801</name>
</gene>
<dbReference type="InterPro" id="IPR003593">
    <property type="entry name" value="AAA+_ATPase"/>
</dbReference>
<dbReference type="Pfam" id="PF00005">
    <property type="entry name" value="ABC_tran"/>
    <property type="match status" value="1"/>
</dbReference>
<dbReference type="Gene3D" id="3.40.50.300">
    <property type="entry name" value="P-loop containing nucleotide triphosphate hydrolases"/>
    <property type="match status" value="1"/>
</dbReference>
<dbReference type="InterPro" id="IPR005284">
    <property type="entry name" value="Pigment_permease/Abcg"/>
</dbReference>
<evidence type="ECO:0000256" key="3">
    <source>
        <dbReference type="ARBA" id="ARBA00022448"/>
    </source>
</evidence>
<evidence type="ECO:0000313" key="12">
    <source>
        <dbReference type="Proteomes" id="UP000835052"/>
    </source>
</evidence>
<dbReference type="GO" id="GO:0140359">
    <property type="term" value="F:ABC-type transporter activity"/>
    <property type="evidence" value="ECO:0007669"/>
    <property type="project" value="InterPro"/>
</dbReference>
<keyword evidence="8 9" id="KW-0472">Membrane</keyword>
<dbReference type="Proteomes" id="UP000835052">
    <property type="component" value="Unassembled WGS sequence"/>
</dbReference>
<evidence type="ECO:0000256" key="7">
    <source>
        <dbReference type="ARBA" id="ARBA00022989"/>
    </source>
</evidence>
<dbReference type="SMART" id="SM00382">
    <property type="entry name" value="AAA"/>
    <property type="match status" value="1"/>
</dbReference>
<dbReference type="InterPro" id="IPR003439">
    <property type="entry name" value="ABC_transporter-like_ATP-bd"/>
</dbReference>
<dbReference type="Pfam" id="PF01061">
    <property type="entry name" value="ABC2_membrane"/>
    <property type="match status" value="1"/>
</dbReference>
<dbReference type="NCBIfam" id="TIGR00955">
    <property type="entry name" value="3a01204"/>
    <property type="match status" value="1"/>
</dbReference>
<keyword evidence="6" id="KW-0067">ATP-binding</keyword>
<comment type="similarity">
    <text evidence="2">Belongs to the ABC transporter superfamily. ABCG family. Eye pigment precursor importer (TC 3.A.1.204) subfamily.</text>
</comment>
<dbReference type="FunFam" id="3.40.50.300:FF:002134">
    <property type="entry name" value="ABC transporter ATP-binding protein/permease wht-1"/>
    <property type="match status" value="1"/>
</dbReference>
<keyword evidence="4 9" id="KW-0812">Transmembrane</keyword>
<dbReference type="InterPro" id="IPR050352">
    <property type="entry name" value="ABCG_transporters"/>
</dbReference>
<dbReference type="PANTHER" id="PTHR48041">
    <property type="entry name" value="ABC TRANSPORTER G FAMILY MEMBER 28"/>
    <property type="match status" value="1"/>
</dbReference>
<dbReference type="SUPFAM" id="SSF52540">
    <property type="entry name" value="P-loop containing nucleoside triphosphate hydrolases"/>
    <property type="match status" value="1"/>
</dbReference>
<organism evidence="11 12">
    <name type="scientific">Caenorhabditis auriculariae</name>
    <dbReference type="NCBI Taxonomy" id="2777116"/>
    <lineage>
        <taxon>Eukaryota</taxon>
        <taxon>Metazoa</taxon>
        <taxon>Ecdysozoa</taxon>
        <taxon>Nematoda</taxon>
        <taxon>Chromadorea</taxon>
        <taxon>Rhabditida</taxon>
        <taxon>Rhabditina</taxon>
        <taxon>Rhabditomorpha</taxon>
        <taxon>Rhabditoidea</taxon>
        <taxon>Rhabditidae</taxon>
        <taxon>Peloderinae</taxon>
        <taxon>Caenorhabditis</taxon>
    </lineage>
</organism>
<protein>
    <recommendedName>
        <fullName evidence="10">ABC transporter domain-containing protein</fullName>
    </recommendedName>
</protein>
<keyword evidence="3" id="KW-0813">Transport</keyword>
<feature type="transmembrane region" description="Helical" evidence="9">
    <location>
        <begin position="513"/>
        <end position="535"/>
    </location>
</feature>
<comment type="subcellular location">
    <subcellularLocation>
        <location evidence="1">Membrane</location>
        <topology evidence="1">Multi-pass membrane protein</topology>
    </subcellularLocation>
</comment>
<keyword evidence="12" id="KW-1185">Reference proteome</keyword>
<sequence length="662" mass="73691">MESRETQEVRDKELAGMADYVGLLQSNSHKGSVEPREIVPNGCNLYWSSINVNGPESRSSSFFDKYLSRKPKKLKEILHNVSGMAEAGKLLAIMGSSGAGKTTLLNVLTSRNLANLEIQGSIMVDGHRASKWQVREISAFVQQDDMFVGTMTPREHLRFMARLRMGGRFTRHERELRVEDTITQMGLRNCASTLIGVPNSVKGLSCGEKKRLAFASEILTCPRILFCDEPTSGLDAFMAGHVVQALRRLADGGMTVVITIHQPSSQVYQLFNNVCFMACGRIIYLGPGGDAAPLFARCGFPCPPYFNPADHLIRTLAVIDKDRTTSLKTIAKIRDGFLKSENGKAILEAVKANKIESTKTDRRDSIKSKTFFSQDYVASFWDQFAALSWRSWLAVVRDPILLRVRLFQIIITSLITGLVYFQTPITPATIISINGIMFNHIRNINFMLQFPNVPVITAELPIVLRENANGVYRTSAYFLAKNLAELPQYIVLPIVYNSIVYFMAGLYPNVYNFVFASLVSVLITNVAISISYAVATVFGDTAVAMTVLPIFVIPIMAFGGFFISFDSIPPYFTWLSSLSYFKYGYEALAVNEWESISVIAECLNQTAAFGLSSCPRTGHEVLHSIDFSANNKWPDVGILALMIFSVRLIAYLALLIRSYNNK</sequence>
<dbReference type="GO" id="GO:0005524">
    <property type="term" value="F:ATP binding"/>
    <property type="evidence" value="ECO:0007669"/>
    <property type="project" value="UniProtKB-KW"/>
</dbReference>
<evidence type="ECO:0000256" key="2">
    <source>
        <dbReference type="ARBA" id="ARBA00005814"/>
    </source>
</evidence>
<feature type="transmembrane region" description="Helical" evidence="9">
    <location>
        <begin position="636"/>
        <end position="656"/>
    </location>
</feature>
<accession>A0A8S1GY27</accession>
<feature type="transmembrane region" description="Helical" evidence="9">
    <location>
        <begin position="489"/>
        <end position="507"/>
    </location>
</feature>
<feature type="transmembrane region" description="Helical" evidence="9">
    <location>
        <begin position="542"/>
        <end position="565"/>
    </location>
</feature>
<feature type="domain" description="ABC transporter" evidence="10">
    <location>
        <begin position="62"/>
        <end position="304"/>
    </location>
</feature>
<evidence type="ECO:0000313" key="11">
    <source>
        <dbReference type="EMBL" id="CAD6187882.1"/>
    </source>
</evidence>
<dbReference type="InterPro" id="IPR027417">
    <property type="entry name" value="P-loop_NTPase"/>
</dbReference>
<dbReference type="CDD" id="cd03213">
    <property type="entry name" value="ABCG_EPDR"/>
    <property type="match status" value="1"/>
</dbReference>
<dbReference type="GO" id="GO:0016887">
    <property type="term" value="F:ATP hydrolysis activity"/>
    <property type="evidence" value="ECO:0007669"/>
    <property type="project" value="InterPro"/>
</dbReference>
<comment type="caution">
    <text evidence="11">The sequence shown here is derived from an EMBL/GenBank/DDBJ whole genome shotgun (WGS) entry which is preliminary data.</text>
</comment>
<feature type="transmembrane region" description="Helical" evidence="9">
    <location>
        <begin position="400"/>
        <end position="421"/>
    </location>
</feature>
<dbReference type="InterPro" id="IPR013525">
    <property type="entry name" value="ABC2_TM"/>
</dbReference>
<name>A0A8S1GY27_9PELO</name>
<keyword evidence="7 9" id="KW-1133">Transmembrane helix</keyword>
<dbReference type="PANTHER" id="PTHR48041:SF93">
    <property type="entry name" value="ABC TRANSPORTER ATP-BINDING PROTEIN_PERMEASE WHT-1"/>
    <property type="match status" value="1"/>
</dbReference>
<evidence type="ECO:0000256" key="4">
    <source>
        <dbReference type="ARBA" id="ARBA00022692"/>
    </source>
</evidence>
<evidence type="ECO:0000259" key="10">
    <source>
        <dbReference type="PROSITE" id="PS50893"/>
    </source>
</evidence>
<evidence type="ECO:0000256" key="5">
    <source>
        <dbReference type="ARBA" id="ARBA00022741"/>
    </source>
</evidence>
<proteinExistence type="inferred from homology"/>
<dbReference type="OrthoDB" id="66620at2759"/>
<evidence type="ECO:0000256" key="1">
    <source>
        <dbReference type="ARBA" id="ARBA00004141"/>
    </source>
</evidence>
<dbReference type="PROSITE" id="PS50893">
    <property type="entry name" value="ABC_TRANSPORTER_2"/>
    <property type="match status" value="1"/>
</dbReference>
<dbReference type="EMBL" id="CAJGYM010000007">
    <property type="protein sequence ID" value="CAD6187882.1"/>
    <property type="molecule type" value="Genomic_DNA"/>
</dbReference>
<dbReference type="AlphaFoldDB" id="A0A8S1GY27"/>
<evidence type="ECO:0000256" key="9">
    <source>
        <dbReference type="SAM" id="Phobius"/>
    </source>
</evidence>
<dbReference type="Pfam" id="PF19055">
    <property type="entry name" value="ABC2_membrane_7"/>
    <property type="match status" value="1"/>
</dbReference>
<evidence type="ECO:0000256" key="6">
    <source>
        <dbReference type="ARBA" id="ARBA00022840"/>
    </source>
</evidence>
<keyword evidence="5" id="KW-0547">Nucleotide-binding</keyword>
<evidence type="ECO:0000256" key="8">
    <source>
        <dbReference type="ARBA" id="ARBA00023136"/>
    </source>
</evidence>